<dbReference type="EMBL" id="KQ965748">
    <property type="protein sequence ID" value="KXS17274.1"/>
    <property type="molecule type" value="Genomic_DNA"/>
</dbReference>
<protein>
    <submittedName>
        <fullName evidence="6">MFS general substrate transporter</fullName>
    </submittedName>
</protein>
<feature type="transmembrane region" description="Helical" evidence="4">
    <location>
        <begin position="224"/>
        <end position="246"/>
    </location>
</feature>
<dbReference type="AlphaFoldDB" id="A0A139AL70"/>
<dbReference type="PROSITE" id="PS50850">
    <property type="entry name" value="MFS"/>
    <property type="match status" value="1"/>
</dbReference>
<feature type="transmembrane region" description="Helical" evidence="4">
    <location>
        <begin position="94"/>
        <end position="112"/>
    </location>
</feature>
<keyword evidence="4" id="KW-0472">Membrane</keyword>
<dbReference type="InterPro" id="IPR050327">
    <property type="entry name" value="Proton-linked_MCT"/>
</dbReference>
<evidence type="ECO:0000256" key="3">
    <source>
        <dbReference type="SAM" id="MobiDB-lite"/>
    </source>
</evidence>
<dbReference type="OrthoDB" id="2213137at2759"/>
<feature type="transmembrane region" description="Helical" evidence="4">
    <location>
        <begin position="167"/>
        <end position="186"/>
    </location>
</feature>
<reference evidence="6 7" key="1">
    <citation type="journal article" date="2015" name="Genome Biol. Evol.">
        <title>Phylogenomic analyses indicate that early fungi evolved digesting cell walls of algal ancestors of land plants.</title>
        <authorList>
            <person name="Chang Y."/>
            <person name="Wang S."/>
            <person name="Sekimoto S."/>
            <person name="Aerts A.L."/>
            <person name="Choi C."/>
            <person name="Clum A."/>
            <person name="LaButti K.M."/>
            <person name="Lindquist E.A."/>
            <person name="Yee Ngan C."/>
            <person name="Ohm R.A."/>
            <person name="Salamov A.A."/>
            <person name="Grigoriev I.V."/>
            <person name="Spatafora J.W."/>
            <person name="Berbee M.L."/>
        </authorList>
    </citation>
    <scope>NUCLEOTIDE SEQUENCE [LARGE SCALE GENOMIC DNA]</scope>
    <source>
        <strain evidence="6 7">JEL478</strain>
    </source>
</reference>
<feature type="region of interest" description="Disordered" evidence="3">
    <location>
        <begin position="1"/>
        <end position="80"/>
    </location>
</feature>
<keyword evidence="4" id="KW-0812">Transmembrane</keyword>
<feature type="transmembrane region" description="Helical" evidence="4">
    <location>
        <begin position="258"/>
        <end position="278"/>
    </location>
</feature>
<evidence type="ECO:0000256" key="1">
    <source>
        <dbReference type="ARBA" id="ARBA00004141"/>
    </source>
</evidence>
<feature type="transmembrane region" description="Helical" evidence="4">
    <location>
        <begin position="192"/>
        <end position="212"/>
    </location>
</feature>
<feature type="transmembrane region" description="Helical" evidence="4">
    <location>
        <begin position="478"/>
        <end position="500"/>
    </location>
</feature>
<keyword evidence="7" id="KW-1185">Reference proteome</keyword>
<organism evidence="6 7">
    <name type="scientific">Gonapodya prolifera (strain JEL478)</name>
    <name type="common">Monoblepharis prolifera</name>
    <dbReference type="NCBI Taxonomy" id="1344416"/>
    <lineage>
        <taxon>Eukaryota</taxon>
        <taxon>Fungi</taxon>
        <taxon>Fungi incertae sedis</taxon>
        <taxon>Chytridiomycota</taxon>
        <taxon>Chytridiomycota incertae sedis</taxon>
        <taxon>Monoblepharidomycetes</taxon>
        <taxon>Monoblepharidales</taxon>
        <taxon>Gonapodyaceae</taxon>
        <taxon>Gonapodya</taxon>
    </lineage>
</organism>
<feature type="compositionally biased region" description="Polar residues" evidence="3">
    <location>
        <begin position="1"/>
        <end position="19"/>
    </location>
</feature>
<dbReference type="Gene3D" id="1.20.1250.20">
    <property type="entry name" value="MFS general substrate transporter like domains"/>
    <property type="match status" value="2"/>
</dbReference>
<evidence type="ECO:0000313" key="7">
    <source>
        <dbReference type="Proteomes" id="UP000070544"/>
    </source>
</evidence>
<gene>
    <name evidence="6" type="ORF">M427DRAFT_30721</name>
</gene>
<dbReference type="STRING" id="1344416.A0A139AL70"/>
<dbReference type="InterPro" id="IPR020846">
    <property type="entry name" value="MFS_dom"/>
</dbReference>
<comment type="subcellular location">
    <subcellularLocation>
        <location evidence="1">Membrane</location>
        <topology evidence="1">Multi-pass membrane protein</topology>
    </subcellularLocation>
</comment>
<feature type="transmembrane region" description="Helical" evidence="4">
    <location>
        <begin position="436"/>
        <end position="458"/>
    </location>
</feature>
<feature type="transmembrane region" description="Helical" evidence="4">
    <location>
        <begin position="374"/>
        <end position="392"/>
    </location>
</feature>
<feature type="domain" description="Major facilitator superfamily (MFS) profile" evidence="5">
    <location>
        <begin position="96"/>
        <end position="505"/>
    </location>
</feature>
<evidence type="ECO:0000256" key="4">
    <source>
        <dbReference type="SAM" id="Phobius"/>
    </source>
</evidence>
<accession>A0A139AL70</accession>
<dbReference type="PANTHER" id="PTHR11360">
    <property type="entry name" value="MONOCARBOXYLATE TRANSPORTER"/>
    <property type="match status" value="1"/>
</dbReference>
<dbReference type="Pfam" id="PF07690">
    <property type="entry name" value="MFS_1"/>
    <property type="match status" value="1"/>
</dbReference>
<dbReference type="GO" id="GO:0022857">
    <property type="term" value="F:transmembrane transporter activity"/>
    <property type="evidence" value="ECO:0007669"/>
    <property type="project" value="InterPro"/>
</dbReference>
<name>A0A139AL70_GONPJ</name>
<dbReference type="InterPro" id="IPR036259">
    <property type="entry name" value="MFS_trans_sf"/>
</dbReference>
<feature type="transmembrane region" description="Helical" evidence="4">
    <location>
        <begin position="398"/>
        <end position="424"/>
    </location>
</feature>
<evidence type="ECO:0000259" key="5">
    <source>
        <dbReference type="PROSITE" id="PS50850"/>
    </source>
</evidence>
<evidence type="ECO:0000256" key="2">
    <source>
        <dbReference type="ARBA" id="ARBA00006727"/>
    </source>
</evidence>
<comment type="similarity">
    <text evidence="2">Belongs to the major facilitator superfamily. Monocarboxylate porter (TC 2.A.1.13) family.</text>
</comment>
<feature type="transmembrane region" description="Helical" evidence="4">
    <location>
        <begin position="138"/>
        <end position="160"/>
    </location>
</feature>
<dbReference type="PANTHER" id="PTHR11360:SF284">
    <property type="entry name" value="EG:103B4.3 PROTEIN-RELATED"/>
    <property type="match status" value="1"/>
</dbReference>
<dbReference type="InterPro" id="IPR011701">
    <property type="entry name" value="MFS"/>
</dbReference>
<dbReference type="CDD" id="cd17352">
    <property type="entry name" value="MFS_MCT_SLC16"/>
    <property type="match status" value="1"/>
</dbReference>
<sequence>MSNFDSTTSKSTGLTQPTGSAVLGIMTSSSHDAEEAGSAERIVVRRNTLPTAEQEASTTQIKELGDSQGSLDERKEEEPQPVVEAIFPGDDNAFQAWVMVAAAFMVQFFSIGQRDMFGVLQRYFVAEQTFPGSSNLQISLIGALSASVLMAFGPTAGFMVGRFGLRTTILLGGVFMCAGEILGSFATELWHAHLSLGVIVGVGFAFSYFPAVSMPSQWFKKRRGLAQGLCVMGSGLGGFALSNWTQRIIDTPGLGWKWALRIDGLAALAVVGMSALFIGNPPRNPALELAAPPKKTNFWLDVRGLFSNRRFLTLYIQGFMVAMSFYIPYYFTTSLAANIGLTPTEGAFASSFVNIGSMVGRFGWAYATDFLGPVNTFIISTVFQCISMNPIIPSANSYGYLIFGSFLYGTSTGGWTSVIPLVCASIVGAEHLPFKLGWLLNSWFPGTLVGTPIGGLIADAFTTYSPDPATGVPVRSVNFWPLFIYSVIFQVVGLVMVLWVRWGMIGRKGTSWKM</sequence>
<evidence type="ECO:0000313" key="6">
    <source>
        <dbReference type="EMBL" id="KXS17274.1"/>
    </source>
</evidence>
<dbReference type="OMA" id="TELWHAH"/>
<keyword evidence="4" id="KW-1133">Transmembrane helix</keyword>
<dbReference type="GO" id="GO:0016020">
    <property type="term" value="C:membrane"/>
    <property type="evidence" value="ECO:0007669"/>
    <property type="project" value="UniProtKB-SubCell"/>
</dbReference>
<feature type="compositionally biased region" description="Polar residues" evidence="3">
    <location>
        <begin position="48"/>
        <end position="61"/>
    </location>
</feature>
<feature type="transmembrane region" description="Helical" evidence="4">
    <location>
        <begin position="312"/>
        <end position="331"/>
    </location>
</feature>
<feature type="transmembrane region" description="Helical" evidence="4">
    <location>
        <begin position="346"/>
        <end position="367"/>
    </location>
</feature>
<proteinExistence type="inferred from homology"/>
<dbReference type="Proteomes" id="UP000070544">
    <property type="component" value="Unassembled WGS sequence"/>
</dbReference>
<dbReference type="SUPFAM" id="SSF103473">
    <property type="entry name" value="MFS general substrate transporter"/>
    <property type="match status" value="1"/>
</dbReference>